<organism evidence="2 3">
    <name type="scientific">Actinomadura soli</name>
    <dbReference type="NCBI Taxonomy" id="2508997"/>
    <lineage>
        <taxon>Bacteria</taxon>
        <taxon>Bacillati</taxon>
        <taxon>Actinomycetota</taxon>
        <taxon>Actinomycetes</taxon>
        <taxon>Streptosporangiales</taxon>
        <taxon>Thermomonosporaceae</taxon>
        <taxon>Actinomadura</taxon>
    </lineage>
</organism>
<evidence type="ECO:0000313" key="3">
    <source>
        <dbReference type="Proteomes" id="UP000309174"/>
    </source>
</evidence>
<reference evidence="2 3" key="1">
    <citation type="submission" date="2019-05" db="EMBL/GenBank/DDBJ databases">
        <title>Draft genome sequence of Actinomadura sp. 14C53.</title>
        <authorList>
            <person name="Saricaoglu S."/>
            <person name="Isik K."/>
        </authorList>
    </citation>
    <scope>NUCLEOTIDE SEQUENCE [LARGE SCALE GENOMIC DNA]</scope>
    <source>
        <strain evidence="2 3">14C53</strain>
    </source>
</reference>
<evidence type="ECO:0000256" key="1">
    <source>
        <dbReference type="SAM" id="Phobius"/>
    </source>
</evidence>
<accession>A0A5C4JEU3</accession>
<name>A0A5C4JEU3_9ACTN</name>
<gene>
    <name evidence="2" type="ORF">ETD83_12945</name>
</gene>
<keyword evidence="1" id="KW-0812">Transmembrane</keyword>
<keyword evidence="1" id="KW-0472">Membrane</keyword>
<evidence type="ECO:0000313" key="2">
    <source>
        <dbReference type="EMBL" id="TMR02202.1"/>
    </source>
</evidence>
<keyword evidence="3" id="KW-1185">Reference proteome</keyword>
<keyword evidence="1" id="KW-1133">Transmembrane helix</keyword>
<dbReference type="Proteomes" id="UP000309174">
    <property type="component" value="Unassembled WGS sequence"/>
</dbReference>
<feature type="transmembrane region" description="Helical" evidence="1">
    <location>
        <begin position="20"/>
        <end position="51"/>
    </location>
</feature>
<comment type="caution">
    <text evidence="2">The sequence shown here is derived from an EMBL/GenBank/DDBJ whole genome shotgun (WGS) entry which is preliminary data.</text>
</comment>
<dbReference type="AlphaFoldDB" id="A0A5C4JEU3"/>
<protein>
    <submittedName>
        <fullName evidence="2">Uncharacterized protein</fullName>
    </submittedName>
</protein>
<dbReference type="RefSeq" id="WP_138645349.1">
    <property type="nucleotide sequence ID" value="NZ_VCKW01000053.1"/>
</dbReference>
<dbReference type="EMBL" id="VCKW01000053">
    <property type="protein sequence ID" value="TMR02202.1"/>
    <property type="molecule type" value="Genomic_DNA"/>
</dbReference>
<sequence>MHVPSSRDDGACLPVPGRQVVILVALVVVIVVLLAAGLTLPAAITTVAAAVEITRRPARRDED</sequence>
<proteinExistence type="predicted"/>